<accession>A0A8B8BFZ8</accession>
<dbReference type="Proteomes" id="UP000694844">
    <property type="component" value="Chromosome 1"/>
</dbReference>
<keyword evidence="2" id="KW-1185">Reference proteome</keyword>
<evidence type="ECO:0000313" key="3">
    <source>
        <dbReference type="RefSeq" id="XP_022302282.1"/>
    </source>
</evidence>
<dbReference type="AlphaFoldDB" id="A0A8B8BFZ8"/>
<feature type="compositionally biased region" description="Polar residues" evidence="1">
    <location>
        <begin position="59"/>
        <end position="72"/>
    </location>
</feature>
<feature type="region of interest" description="Disordered" evidence="1">
    <location>
        <begin position="58"/>
        <end position="78"/>
    </location>
</feature>
<dbReference type="OrthoDB" id="5950777at2759"/>
<dbReference type="KEGG" id="cvn:111110178"/>
<reference evidence="3" key="2">
    <citation type="submission" date="2025-08" db="UniProtKB">
        <authorList>
            <consortium name="RefSeq"/>
        </authorList>
    </citation>
    <scope>IDENTIFICATION</scope>
    <source>
        <tissue evidence="3">Whole sample</tissue>
    </source>
</reference>
<dbReference type="RefSeq" id="XP_022302282.1">
    <property type="nucleotide sequence ID" value="XM_022446574.1"/>
</dbReference>
<gene>
    <name evidence="3" type="primary">LOC111110178</name>
</gene>
<protein>
    <submittedName>
        <fullName evidence="3">Uncharacterized protein LOC111110178</fullName>
    </submittedName>
</protein>
<evidence type="ECO:0000256" key="1">
    <source>
        <dbReference type="SAM" id="MobiDB-lite"/>
    </source>
</evidence>
<evidence type="ECO:0000313" key="2">
    <source>
        <dbReference type="Proteomes" id="UP000694844"/>
    </source>
</evidence>
<reference evidence="2" key="1">
    <citation type="submission" date="2024-06" db="UniProtKB">
        <authorList>
            <consortium name="RefSeq"/>
        </authorList>
    </citation>
    <scope>NUCLEOTIDE SEQUENCE [LARGE SCALE GENOMIC DNA]</scope>
</reference>
<proteinExistence type="predicted"/>
<dbReference type="GeneID" id="111110178"/>
<organism evidence="2 3">
    <name type="scientific">Crassostrea virginica</name>
    <name type="common">Eastern oyster</name>
    <dbReference type="NCBI Taxonomy" id="6565"/>
    <lineage>
        <taxon>Eukaryota</taxon>
        <taxon>Metazoa</taxon>
        <taxon>Spiralia</taxon>
        <taxon>Lophotrochozoa</taxon>
        <taxon>Mollusca</taxon>
        <taxon>Bivalvia</taxon>
        <taxon>Autobranchia</taxon>
        <taxon>Pteriomorphia</taxon>
        <taxon>Ostreida</taxon>
        <taxon>Ostreoidea</taxon>
        <taxon>Ostreidae</taxon>
        <taxon>Crassostrea</taxon>
    </lineage>
</organism>
<name>A0A8B8BFZ8_CRAVI</name>
<sequence length="99" mass="11396">MVLKHILRLLHNNHEVIQKIADSHPVRGAARYVVGLYHRVNAGEIGDFMKKLEKMAENATKNTQKPTNTSPPKQIGFTETFKRELKEGFKELEQKSKKQ</sequence>